<evidence type="ECO:0000313" key="6">
    <source>
        <dbReference type="EMBL" id="ETW78106.1"/>
    </source>
</evidence>
<feature type="repeat" description="WD" evidence="4">
    <location>
        <begin position="515"/>
        <end position="548"/>
    </location>
</feature>
<dbReference type="AlphaFoldDB" id="W4JYZ3"/>
<dbReference type="Gene3D" id="2.130.10.10">
    <property type="entry name" value="YVTN repeat-like/Quinoprotein amine dehydrogenase"/>
    <property type="match status" value="2"/>
</dbReference>
<protein>
    <submittedName>
        <fullName evidence="6">Uncharacterized protein</fullName>
    </submittedName>
</protein>
<dbReference type="eggNOG" id="KOG0318">
    <property type="taxonomic scope" value="Eukaryota"/>
</dbReference>
<dbReference type="Pfam" id="PF23410">
    <property type="entry name" value="Beta-prop_VPS8"/>
    <property type="match status" value="1"/>
</dbReference>
<dbReference type="GeneID" id="20674859"/>
<reference evidence="6 7" key="1">
    <citation type="journal article" date="2012" name="New Phytol.">
        <title>Insight into trade-off between wood decay and parasitism from the genome of a fungal forest pathogen.</title>
        <authorList>
            <person name="Olson A."/>
            <person name="Aerts A."/>
            <person name="Asiegbu F."/>
            <person name="Belbahri L."/>
            <person name="Bouzid O."/>
            <person name="Broberg A."/>
            <person name="Canback B."/>
            <person name="Coutinho P.M."/>
            <person name="Cullen D."/>
            <person name="Dalman K."/>
            <person name="Deflorio G."/>
            <person name="van Diepen L.T."/>
            <person name="Dunand C."/>
            <person name="Duplessis S."/>
            <person name="Durling M."/>
            <person name="Gonthier P."/>
            <person name="Grimwood J."/>
            <person name="Fossdal C.G."/>
            <person name="Hansson D."/>
            <person name="Henrissat B."/>
            <person name="Hietala A."/>
            <person name="Himmelstrand K."/>
            <person name="Hoffmeister D."/>
            <person name="Hogberg N."/>
            <person name="James T.Y."/>
            <person name="Karlsson M."/>
            <person name="Kohler A."/>
            <person name="Kues U."/>
            <person name="Lee Y.H."/>
            <person name="Lin Y.C."/>
            <person name="Lind M."/>
            <person name="Lindquist E."/>
            <person name="Lombard V."/>
            <person name="Lucas S."/>
            <person name="Lunden K."/>
            <person name="Morin E."/>
            <person name="Murat C."/>
            <person name="Park J."/>
            <person name="Raffaello T."/>
            <person name="Rouze P."/>
            <person name="Salamov A."/>
            <person name="Schmutz J."/>
            <person name="Solheim H."/>
            <person name="Stahlberg J."/>
            <person name="Velez H."/>
            <person name="de Vries R.P."/>
            <person name="Wiebenga A."/>
            <person name="Woodward S."/>
            <person name="Yakovlev I."/>
            <person name="Garbelotto M."/>
            <person name="Martin F."/>
            <person name="Grigoriev I.V."/>
            <person name="Stenlid J."/>
        </authorList>
    </citation>
    <scope>NUCLEOTIDE SEQUENCE [LARGE SCALE GENOMIC DNA]</scope>
    <source>
        <strain evidence="6 7">TC 32-1</strain>
    </source>
</reference>
<dbReference type="RefSeq" id="XP_009550107.1">
    <property type="nucleotide sequence ID" value="XM_009551812.1"/>
</dbReference>
<dbReference type="PROSITE" id="PS00678">
    <property type="entry name" value="WD_REPEATS_1"/>
    <property type="match status" value="1"/>
</dbReference>
<name>W4JYZ3_HETIT</name>
<dbReference type="GO" id="GO:0030042">
    <property type="term" value="P:actin filament depolymerization"/>
    <property type="evidence" value="ECO:0007669"/>
    <property type="project" value="TreeGrafter"/>
</dbReference>
<keyword evidence="1 4" id="KW-0853">WD repeat</keyword>
<feature type="region of interest" description="Disordered" evidence="5">
    <location>
        <begin position="1"/>
        <end position="20"/>
    </location>
</feature>
<evidence type="ECO:0000313" key="7">
    <source>
        <dbReference type="Proteomes" id="UP000030671"/>
    </source>
</evidence>
<proteinExistence type="inferred from homology"/>
<dbReference type="InterPro" id="IPR019775">
    <property type="entry name" value="WD40_repeat_CS"/>
</dbReference>
<dbReference type="Proteomes" id="UP000030671">
    <property type="component" value="Unassembled WGS sequence"/>
</dbReference>
<feature type="repeat" description="WD" evidence="4">
    <location>
        <begin position="226"/>
        <end position="267"/>
    </location>
</feature>
<evidence type="ECO:0000256" key="2">
    <source>
        <dbReference type="ARBA" id="ARBA00022737"/>
    </source>
</evidence>
<dbReference type="InterPro" id="IPR001680">
    <property type="entry name" value="WD40_rpt"/>
</dbReference>
<dbReference type="FunFam" id="2.130.10.10:FF:000167">
    <property type="entry name" value="Actin-interacting protein 1"/>
    <property type="match status" value="1"/>
</dbReference>
<feature type="repeat" description="WD" evidence="4">
    <location>
        <begin position="472"/>
        <end position="513"/>
    </location>
</feature>
<dbReference type="FunFam" id="2.130.10.10:FF:000102">
    <property type="entry name" value="Actin-interacting protein 1"/>
    <property type="match status" value="1"/>
</dbReference>
<dbReference type="GO" id="GO:0030864">
    <property type="term" value="C:cortical actin cytoskeleton"/>
    <property type="evidence" value="ECO:0007669"/>
    <property type="project" value="TreeGrafter"/>
</dbReference>
<dbReference type="FunCoup" id="W4JYZ3">
    <property type="interactions" value="249"/>
</dbReference>
<feature type="repeat" description="WD" evidence="4">
    <location>
        <begin position="52"/>
        <end position="84"/>
    </location>
</feature>
<sequence length="598" mass="63874">MSFTRSALYTANPTTSRGVSTKLSANKEKIVYTNGKTVFIRDIQNPGLGVAYTGHVHNATVARISPTGYYCASGDIAGNVRIWDTVGEDQTLKGEYKVISGRVNDLEWDGESKRIIAVGDGRDKFGHAFMFDTGTSTGEIIGHSKIINAVAIRHQRPFRAATAADDNLIVFHQGAPYKYDKTIKSHTKYVQDVRYALSGDHFASVGSDGKAFLYDGKTGDILGEFEEAHKGTAYAVGWSPDSKSVVTSSADTTVKIWDVETRKSTATYVLGTGIDHQQVGNVWSAPDTIISLSGSGDLNVFDRRSGGSPVKILRGPQKAVTASVPSSSDTFLVGTADGRILSYDAQGEASYVQGQGHTNLVSSLTSGADGKIYTAGFDDRVREVEGQGFVPASFSTGTQPKDLAVASDGTVFIAESGGVEAVRSNQKVADLKMKSNPTAVAASGHNVVVGTEDQKVRLYDWDGKTFTEVATLEGNKGVISALSFSPDGTKLVSGDSSGKIVLFDVQERKMITGRWSFHTARIHSLSWTADSQHCASGSLDTHVYIWSVPKPMKNIAIKNAVPGGVNTVFWLDGDGKRGKLVCAGADACVRVLEVSFHV</sequence>
<dbReference type="HOGENOM" id="CLU_015246_1_0_1"/>
<accession>W4JYZ3</accession>
<gene>
    <name evidence="6" type="ORF">HETIRDRAFT_435962</name>
</gene>
<keyword evidence="7" id="KW-1185">Reference proteome</keyword>
<evidence type="ECO:0000256" key="4">
    <source>
        <dbReference type="PROSITE-ProRule" id="PRU00221"/>
    </source>
</evidence>
<dbReference type="STRING" id="747525.W4JYZ3"/>
<keyword evidence="2" id="KW-0677">Repeat</keyword>
<dbReference type="SUPFAM" id="SSF50978">
    <property type="entry name" value="WD40 repeat-like"/>
    <property type="match status" value="2"/>
</dbReference>
<dbReference type="PANTHER" id="PTHR19856:SF0">
    <property type="entry name" value="WD REPEAT-CONTAINING PROTEIN 1"/>
    <property type="match status" value="1"/>
</dbReference>
<evidence type="ECO:0000256" key="5">
    <source>
        <dbReference type="SAM" id="MobiDB-lite"/>
    </source>
</evidence>
<dbReference type="InParanoid" id="W4JYZ3"/>
<comment type="similarity">
    <text evidence="3">Belongs to the WD repeat AIP1 family.</text>
</comment>
<dbReference type="SMART" id="SM00320">
    <property type="entry name" value="WD40"/>
    <property type="match status" value="11"/>
</dbReference>
<dbReference type="InterPro" id="IPR036322">
    <property type="entry name" value="WD40_repeat_dom_sf"/>
</dbReference>
<evidence type="ECO:0000256" key="1">
    <source>
        <dbReference type="ARBA" id="ARBA00022574"/>
    </source>
</evidence>
<dbReference type="PROSITE" id="PS50294">
    <property type="entry name" value="WD_REPEATS_REGION"/>
    <property type="match status" value="2"/>
</dbReference>
<dbReference type="KEGG" id="hir:HETIRDRAFT_435962"/>
<dbReference type="PROSITE" id="PS50082">
    <property type="entry name" value="WD_REPEATS_2"/>
    <property type="match status" value="4"/>
</dbReference>
<dbReference type="OrthoDB" id="2306at2759"/>
<evidence type="ECO:0000256" key="3">
    <source>
        <dbReference type="ARBA" id="ARBA00038366"/>
    </source>
</evidence>
<organism evidence="6 7">
    <name type="scientific">Heterobasidion irregulare (strain TC 32-1)</name>
    <dbReference type="NCBI Taxonomy" id="747525"/>
    <lineage>
        <taxon>Eukaryota</taxon>
        <taxon>Fungi</taxon>
        <taxon>Dikarya</taxon>
        <taxon>Basidiomycota</taxon>
        <taxon>Agaricomycotina</taxon>
        <taxon>Agaricomycetes</taxon>
        <taxon>Russulales</taxon>
        <taxon>Bondarzewiaceae</taxon>
        <taxon>Heterobasidion</taxon>
        <taxon>Heterobasidion annosum species complex</taxon>
    </lineage>
</organism>
<dbReference type="PANTHER" id="PTHR19856">
    <property type="entry name" value="WD-REPEATCONTAINING PROTEIN WDR1"/>
    <property type="match status" value="1"/>
</dbReference>
<dbReference type="EMBL" id="KI925462">
    <property type="protein sequence ID" value="ETW78106.1"/>
    <property type="molecule type" value="Genomic_DNA"/>
</dbReference>
<dbReference type="GO" id="GO:0051015">
    <property type="term" value="F:actin filament binding"/>
    <property type="evidence" value="ECO:0007669"/>
    <property type="project" value="TreeGrafter"/>
</dbReference>
<dbReference type="InterPro" id="IPR015943">
    <property type="entry name" value="WD40/YVTN_repeat-like_dom_sf"/>
</dbReference>
<dbReference type="Pfam" id="PF00400">
    <property type="entry name" value="WD40"/>
    <property type="match status" value="3"/>
</dbReference>